<dbReference type="Proteomes" id="UP001283341">
    <property type="component" value="Unassembled WGS sequence"/>
</dbReference>
<dbReference type="EMBL" id="JAUEDM010000002">
    <property type="protein sequence ID" value="KAK3325228.1"/>
    <property type="molecule type" value="Genomic_DNA"/>
</dbReference>
<organism evidence="1 2">
    <name type="scientific">Apodospora peruviana</name>
    <dbReference type="NCBI Taxonomy" id="516989"/>
    <lineage>
        <taxon>Eukaryota</taxon>
        <taxon>Fungi</taxon>
        <taxon>Dikarya</taxon>
        <taxon>Ascomycota</taxon>
        <taxon>Pezizomycotina</taxon>
        <taxon>Sordariomycetes</taxon>
        <taxon>Sordariomycetidae</taxon>
        <taxon>Sordariales</taxon>
        <taxon>Lasiosphaeriaceae</taxon>
        <taxon>Apodospora</taxon>
    </lineage>
</organism>
<accession>A0AAE0IHE1</accession>
<name>A0AAE0IHE1_9PEZI</name>
<reference evidence="1" key="1">
    <citation type="journal article" date="2023" name="Mol. Phylogenet. Evol.">
        <title>Genome-scale phylogeny and comparative genomics of the fungal order Sordariales.</title>
        <authorList>
            <person name="Hensen N."/>
            <person name="Bonometti L."/>
            <person name="Westerberg I."/>
            <person name="Brannstrom I.O."/>
            <person name="Guillou S."/>
            <person name="Cros-Aarteil S."/>
            <person name="Calhoun S."/>
            <person name="Haridas S."/>
            <person name="Kuo A."/>
            <person name="Mondo S."/>
            <person name="Pangilinan J."/>
            <person name="Riley R."/>
            <person name="LaButti K."/>
            <person name="Andreopoulos B."/>
            <person name="Lipzen A."/>
            <person name="Chen C."/>
            <person name="Yan M."/>
            <person name="Daum C."/>
            <person name="Ng V."/>
            <person name="Clum A."/>
            <person name="Steindorff A."/>
            <person name="Ohm R.A."/>
            <person name="Martin F."/>
            <person name="Silar P."/>
            <person name="Natvig D.O."/>
            <person name="Lalanne C."/>
            <person name="Gautier V."/>
            <person name="Ament-Velasquez S.L."/>
            <person name="Kruys A."/>
            <person name="Hutchinson M.I."/>
            <person name="Powell A.J."/>
            <person name="Barry K."/>
            <person name="Miller A.N."/>
            <person name="Grigoriev I.V."/>
            <person name="Debuchy R."/>
            <person name="Gladieux P."/>
            <person name="Hiltunen Thoren M."/>
            <person name="Johannesson H."/>
        </authorList>
    </citation>
    <scope>NUCLEOTIDE SEQUENCE</scope>
    <source>
        <strain evidence="1">CBS 118394</strain>
    </source>
</reference>
<evidence type="ECO:0000313" key="2">
    <source>
        <dbReference type="Proteomes" id="UP001283341"/>
    </source>
</evidence>
<keyword evidence="2" id="KW-1185">Reference proteome</keyword>
<evidence type="ECO:0000313" key="1">
    <source>
        <dbReference type="EMBL" id="KAK3325228.1"/>
    </source>
</evidence>
<dbReference type="AlphaFoldDB" id="A0AAE0IHE1"/>
<sequence>MNGTTSTNTIKSHILSEADPLPPSFLLEMANDGPLNEISNSAGAVRHHLYHHGMRDRTTGKLLSSMLFFIYQTTRHGPQNGFRLCYVHRGFYIASAEKASMEKDDVDRLEAPIPQGHMEMIILGEAPPPIPDDVDDDEYANSAV</sequence>
<protein>
    <submittedName>
        <fullName evidence="1">Uncharacterized protein</fullName>
    </submittedName>
</protein>
<reference evidence="1" key="2">
    <citation type="submission" date="2023-06" db="EMBL/GenBank/DDBJ databases">
        <authorList>
            <consortium name="Lawrence Berkeley National Laboratory"/>
            <person name="Haridas S."/>
            <person name="Hensen N."/>
            <person name="Bonometti L."/>
            <person name="Westerberg I."/>
            <person name="Brannstrom I.O."/>
            <person name="Guillou S."/>
            <person name="Cros-Aarteil S."/>
            <person name="Calhoun S."/>
            <person name="Kuo A."/>
            <person name="Mondo S."/>
            <person name="Pangilinan J."/>
            <person name="Riley R."/>
            <person name="Labutti K."/>
            <person name="Andreopoulos B."/>
            <person name="Lipzen A."/>
            <person name="Chen C."/>
            <person name="Yanf M."/>
            <person name="Daum C."/>
            <person name="Ng V."/>
            <person name="Clum A."/>
            <person name="Steindorff A."/>
            <person name="Ohm R."/>
            <person name="Martin F."/>
            <person name="Silar P."/>
            <person name="Natvig D."/>
            <person name="Lalanne C."/>
            <person name="Gautier V."/>
            <person name="Ament-Velasquez S.L."/>
            <person name="Kruys A."/>
            <person name="Hutchinson M.I."/>
            <person name="Powell A.J."/>
            <person name="Barry K."/>
            <person name="Miller A.N."/>
            <person name="Grigoriev I.V."/>
            <person name="Debuchy R."/>
            <person name="Gladieux P."/>
            <person name="Thoren M.H."/>
            <person name="Johannesson H."/>
        </authorList>
    </citation>
    <scope>NUCLEOTIDE SEQUENCE</scope>
    <source>
        <strain evidence="1">CBS 118394</strain>
    </source>
</reference>
<comment type="caution">
    <text evidence="1">The sequence shown here is derived from an EMBL/GenBank/DDBJ whole genome shotgun (WGS) entry which is preliminary data.</text>
</comment>
<gene>
    <name evidence="1" type="ORF">B0H66DRAFT_114832</name>
</gene>
<proteinExistence type="predicted"/>